<evidence type="ECO:0000256" key="1">
    <source>
        <dbReference type="ARBA" id="ARBA00008769"/>
    </source>
</evidence>
<organism evidence="6">
    <name type="scientific">Oscillatoriales cyanobacterium SpSt-402</name>
    <dbReference type="NCBI Taxonomy" id="2282168"/>
    <lineage>
        <taxon>Bacteria</taxon>
        <taxon>Bacillati</taxon>
        <taxon>Cyanobacteriota</taxon>
        <taxon>Cyanophyceae</taxon>
        <taxon>Oscillatoriophycideae</taxon>
        <taxon>Oscillatoriales</taxon>
    </lineage>
</organism>
<feature type="signal peptide" evidence="2">
    <location>
        <begin position="1"/>
        <end position="27"/>
    </location>
</feature>
<comment type="similarity">
    <text evidence="1 2">Belongs to the OprB family.</text>
</comment>
<proteinExistence type="inferred from homology"/>
<comment type="caution">
    <text evidence="6">The sequence shown here is derived from an EMBL/GenBank/DDBJ whole genome shotgun (WGS) entry which is preliminary data.</text>
</comment>
<dbReference type="Gene3D" id="2.40.160.180">
    <property type="entry name" value="Carbohydrate-selective porin OprB"/>
    <property type="match status" value="1"/>
</dbReference>
<dbReference type="InterPro" id="IPR047684">
    <property type="entry name" value="Por_som-like"/>
</dbReference>
<keyword evidence="3" id="KW-0175">Coiled coil</keyword>
<evidence type="ECO:0000259" key="5">
    <source>
        <dbReference type="PROSITE" id="PS51272"/>
    </source>
</evidence>
<dbReference type="AlphaFoldDB" id="A0A832M1S0"/>
<evidence type="ECO:0000256" key="2">
    <source>
        <dbReference type="RuleBase" id="RU363072"/>
    </source>
</evidence>
<accession>A0A832M1S0</accession>
<evidence type="ECO:0000256" key="4">
    <source>
        <dbReference type="SAM" id="MobiDB-lite"/>
    </source>
</evidence>
<dbReference type="GO" id="GO:0016020">
    <property type="term" value="C:membrane"/>
    <property type="evidence" value="ECO:0007669"/>
    <property type="project" value="InterPro"/>
</dbReference>
<reference evidence="6" key="1">
    <citation type="journal article" date="2020" name="mSystems">
        <title>Genome- and Community-Level Interaction Insights into Carbon Utilization and Element Cycling Functions of Hydrothermarchaeota in Hydrothermal Sediment.</title>
        <authorList>
            <person name="Zhou Z."/>
            <person name="Liu Y."/>
            <person name="Xu W."/>
            <person name="Pan J."/>
            <person name="Luo Z.H."/>
            <person name="Li M."/>
        </authorList>
    </citation>
    <scope>NUCLEOTIDE SEQUENCE [LARGE SCALE GENOMIC DNA]</scope>
    <source>
        <strain evidence="6">SpSt-402</strain>
    </source>
</reference>
<dbReference type="GO" id="GO:0008643">
    <property type="term" value="P:carbohydrate transport"/>
    <property type="evidence" value="ECO:0007669"/>
    <property type="project" value="InterPro"/>
</dbReference>
<dbReference type="NCBIfam" id="NF033921">
    <property type="entry name" value="por_somb"/>
    <property type="match status" value="1"/>
</dbReference>
<dbReference type="InterPro" id="IPR051465">
    <property type="entry name" value="Cell_Envelope_Struct_Comp"/>
</dbReference>
<dbReference type="InterPro" id="IPR007049">
    <property type="entry name" value="Carb-sel_porin_OprB"/>
</dbReference>
<evidence type="ECO:0000313" key="6">
    <source>
        <dbReference type="EMBL" id="HGW93468.1"/>
    </source>
</evidence>
<feature type="domain" description="SLH" evidence="5">
    <location>
        <begin position="78"/>
        <end position="142"/>
    </location>
</feature>
<feature type="coiled-coil region" evidence="3">
    <location>
        <begin position="159"/>
        <end position="186"/>
    </location>
</feature>
<dbReference type="Pfam" id="PF04966">
    <property type="entry name" value="OprB"/>
    <property type="match status" value="1"/>
</dbReference>
<dbReference type="PANTHER" id="PTHR43308:SF1">
    <property type="entry name" value="OUTER MEMBRANE PROTEIN ALPHA"/>
    <property type="match status" value="1"/>
</dbReference>
<dbReference type="InterPro" id="IPR001119">
    <property type="entry name" value="SLH_dom"/>
</dbReference>
<keyword evidence="2" id="KW-0732">Signal</keyword>
<feature type="chain" id="PRO_5033108669" description="SLH domain-containing protein" evidence="2">
    <location>
        <begin position="28"/>
        <end position="603"/>
    </location>
</feature>
<sequence length="603" mass="65930">MRLLRDLVWNAPAFLTVMLVLSESAIANSSAPKPISSNLTGEPITQAQVGIPETSTTLQQVSSYGAEGNNGLMNQVTSVSQFSDVRPTDWAFQALQSLVERYGCIVGYPDKTYRGNRALSRYEFAAGLNACLDKIQELIAAATADFVRKEDLEVVKRLQEEFAAELSALRGRVESLEVRTATLEKQQFSTTTKLNGEVIFGVADTFGDRAVFTGNDSFLGGVNANNRGELEDDQTETIFANRVRLNFDASFTGRDRLRTRLQARNITPFSGAFTGTNGTRLGFDGNEGNAVNIDELYYRFPLGTKLTIQVDANSNEFYDGLISRLSLFGSSGSGAISRFGRFIPNLRSGNNGAGGSFRYAFSPQLALEGGFISDPQSNDPGQKNGLFNGGYSALGQLVFRPSRAFDIGLFYVRSYFPGSNTNALGANPFNQPTPNVTASTGTGYASNPFNGEATSSDTAAIQAQWRIAPRLTIGGWYGYTWAYNKRTPEEARIQNWAAFIGFPDLGRKGNLGGLLFGMQPRVVDNDFRGRFTGTNPAGFRGQPNPNNRRRLDEDPPFHLEAFYLFRVNDNISITPGAFVLFNPEGNSANDTQFVGVIRTTFTF</sequence>
<dbReference type="EMBL" id="DSRD01000267">
    <property type="protein sequence ID" value="HGW93468.1"/>
    <property type="molecule type" value="Genomic_DNA"/>
</dbReference>
<name>A0A832M1S0_9CYAN</name>
<dbReference type="PROSITE" id="PS51272">
    <property type="entry name" value="SLH"/>
    <property type="match status" value="1"/>
</dbReference>
<protein>
    <recommendedName>
        <fullName evidence="5">SLH domain-containing protein</fullName>
    </recommendedName>
</protein>
<dbReference type="PANTHER" id="PTHR43308">
    <property type="entry name" value="OUTER MEMBRANE PROTEIN ALPHA-RELATED"/>
    <property type="match status" value="1"/>
</dbReference>
<feature type="region of interest" description="Disordered" evidence="4">
    <location>
        <begin position="533"/>
        <end position="552"/>
    </location>
</feature>
<dbReference type="Pfam" id="PF00395">
    <property type="entry name" value="SLH"/>
    <property type="match status" value="1"/>
</dbReference>
<evidence type="ECO:0000256" key="3">
    <source>
        <dbReference type="SAM" id="Coils"/>
    </source>
</evidence>
<dbReference type="GO" id="GO:0015288">
    <property type="term" value="F:porin activity"/>
    <property type="evidence" value="ECO:0007669"/>
    <property type="project" value="InterPro"/>
</dbReference>
<dbReference type="InterPro" id="IPR038673">
    <property type="entry name" value="OprB_sf"/>
</dbReference>
<gene>
    <name evidence="6" type="ORF">ENR47_04170</name>
</gene>